<dbReference type="EC" id="3.2.1.-" evidence="6"/>
<dbReference type="InterPro" id="IPR008928">
    <property type="entry name" value="6-hairpin_glycosidase_sf"/>
</dbReference>
<dbReference type="GO" id="GO:0004553">
    <property type="term" value="F:hydrolase activity, hydrolyzing O-glycosyl compounds"/>
    <property type="evidence" value="ECO:0007669"/>
    <property type="project" value="InterPro"/>
</dbReference>
<dbReference type="GO" id="GO:0000272">
    <property type="term" value="P:polysaccharide catabolic process"/>
    <property type="evidence" value="ECO:0007669"/>
    <property type="project" value="UniProtKB-KW"/>
</dbReference>
<dbReference type="PROSITE" id="PS00812">
    <property type="entry name" value="GLYCOSYL_HYDROL_F8"/>
    <property type="match status" value="1"/>
</dbReference>
<evidence type="ECO:0000256" key="5">
    <source>
        <dbReference type="PROSITE-ProRule" id="PRU10058"/>
    </source>
</evidence>
<gene>
    <name evidence="8" type="ORF">AS888_21280</name>
</gene>
<dbReference type="AlphaFoldDB" id="A0A109MX61"/>
<evidence type="ECO:0000313" key="8">
    <source>
        <dbReference type="EMBL" id="KWW17559.1"/>
    </source>
</evidence>
<keyword evidence="2" id="KW-0732">Signal</keyword>
<dbReference type="InterPro" id="IPR012341">
    <property type="entry name" value="6hp_glycosidase-like_sf"/>
</dbReference>
<feature type="active site" description="Nucleophile" evidence="5">
    <location>
        <position position="173"/>
    </location>
</feature>
<dbReference type="SUPFAM" id="SSF48208">
    <property type="entry name" value="Six-hairpin glycosidases"/>
    <property type="match status" value="1"/>
</dbReference>
<evidence type="ECO:0000313" key="9">
    <source>
        <dbReference type="Proteomes" id="UP000064189"/>
    </source>
</evidence>
<reference evidence="8 9" key="1">
    <citation type="submission" date="2015-11" db="EMBL/GenBank/DDBJ databases">
        <title>Genome Sequence of Bacillus simplex strain VanAntwerpen2.</title>
        <authorList>
            <person name="Couger M.B."/>
        </authorList>
    </citation>
    <scope>NUCLEOTIDE SEQUENCE [LARGE SCALE GENOMIC DNA]</scope>
    <source>
        <strain evidence="8 9">VanAntwerpen02</strain>
    </source>
</reference>
<keyword evidence="6" id="KW-0624">Polysaccharide degradation</keyword>
<evidence type="ECO:0000256" key="7">
    <source>
        <dbReference type="SAM" id="Phobius"/>
    </source>
</evidence>
<feature type="transmembrane region" description="Helical" evidence="7">
    <location>
        <begin position="7"/>
        <end position="26"/>
    </location>
</feature>
<proteinExistence type="inferred from homology"/>
<dbReference type="InterPro" id="IPR019834">
    <property type="entry name" value="Glyco_hydro_8_CS"/>
</dbReference>
<dbReference type="InterPro" id="IPR002037">
    <property type="entry name" value="Glyco_hydro_8"/>
</dbReference>
<accession>A0A109MX61</accession>
<dbReference type="Pfam" id="PF01270">
    <property type="entry name" value="Glyco_hydro_8"/>
    <property type="match status" value="1"/>
</dbReference>
<keyword evidence="9" id="KW-1185">Reference proteome</keyword>
<organism evidence="8 9">
    <name type="scientific">Peribacillus simplex</name>
    <dbReference type="NCBI Taxonomy" id="1478"/>
    <lineage>
        <taxon>Bacteria</taxon>
        <taxon>Bacillati</taxon>
        <taxon>Bacillota</taxon>
        <taxon>Bacilli</taxon>
        <taxon>Bacillales</taxon>
        <taxon>Bacillaceae</taxon>
        <taxon>Peribacillus</taxon>
    </lineage>
</organism>
<comment type="caution">
    <text evidence="8">The sequence shown here is derived from an EMBL/GenBank/DDBJ whole genome shotgun (WGS) entry which is preliminary data.</text>
</comment>
<comment type="similarity">
    <text evidence="1 6">Belongs to the glycosyl hydrolase 8 (cellulase D) family.</text>
</comment>
<keyword evidence="3 6" id="KW-0378">Hydrolase</keyword>
<keyword evidence="7" id="KW-0472">Membrane</keyword>
<dbReference type="Gene3D" id="1.50.10.10">
    <property type="match status" value="1"/>
</dbReference>
<keyword evidence="6" id="KW-0119">Carbohydrate metabolism</keyword>
<dbReference type="RefSeq" id="WP_061142700.1">
    <property type="nucleotide sequence ID" value="NZ_LNNH01000027.1"/>
</dbReference>
<dbReference type="PRINTS" id="PR00735">
    <property type="entry name" value="GLHYDRLASE8"/>
</dbReference>
<evidence type="ECO:0000256" key="4">
    <source>
        <dbReference type="ARBA" id="ARBA00023295"/>
    </source>
</evidence>
<dbReference type="EMBL" id="LNNH01000027">
    <property type="protein sequence ID" value="KWW17559.1"/>
    <property type="molecule type" value="Genomic_DNA"/>
</dbReference>
<evidence type="ECO:0000256" key="1">
    <source>
        <dbReference type="ARBA" id="ARBA00009209"/>
    </source>
</evidence>
<name>A0A109MX61_9BACI</name>
<dbReference type="Proteomes" id="UP000064189">
    <property type="component" value="Unassembled WGS sequence"/>
</dbReference>
<evidence type="ECO:0000256" key="6">
    <source>
        <dbReference type="RuleBase" id="RU361167"/>
    </source>
</evidence>
<protein>
    <recommendedName>
        <fullName evidence="6">Glucanase</fullName>
        <ecNumber evidence="6">3.2.1.-</ecNumber>
    </recommendedName>
</protein>
<keyword evidence="7" id="KW-1133">Transmembrane helix</keyword>
<evidence type="ECO:0000256" key="2">
    <source>
        <dbReference type="ARBA" id="ARBA00022729"/>
    </source>
</evidence>
<keyword evidence="4 6" id="KW-0326">Glycosidase</keyword>
<evidence type="ECO:0000256" key="3">
    <source>
        <dbReference type="ARBA" id="ARBA00022801"/>
    </source>
</evidence>
<sequence length="429" mass="48371">MKKRVSIVIGIGVIIIGIIFLAAGVSQTTQTPKEEMAAKRAFPQHAIYQSGTIKPDHISQEELDVAVGDFYETWKNHYLKQPADKQDEYYIYYNDKGYAEPKNAVTVSEAHGYGMMMTAIMAGNEDKRYFDGLYRFYKAHKSDNDPSLMAWQQVKDKTGKIINTPGDADSATDGDMDIAYSLLLADRQWGSDGNIDYLAQAKDIMEAIMAHEINRSKSLIKLGDWAGDDDEVYGKATRSSDFLLNHLKVFEAATGNHDWAAVTNKAHEIMHTIYEEQSRDTGLMPDFIVLSRDGYQPAQADFLEGENDGDYSWNSSRTPWRYTVDYLLTGDDRSLPQLKKMNEWIRAETDGDPNNIQSGYTLSGKTVEEGNSTSFVAPLMVSAMIDSSNQQWINDLWDRTIQSKVDDDYFANTIKLQAMIVVSGNWWAP</sequence>
<keyword evidence="7" id="KW-0812">Transmembrane</keyword>